<dbReference type="KEGG" id="qsa:O6P43_009623"/>
<sequence>METTNLAPTVFRFYQTEEELVSFYLHNKLEGKREDLNRFMDRVIPVADIYVYNPWDLPQISGEVSYGDTEQWFFFSPRQESEAHGGRPNHLTTTGSPNHVYSSNNCIIGIKNTMVFYIGRALNGTKTEWNIVNVKAEAEGRASSEHFESLQAEVLRLGAEVEGCLEKCREQNKDADHLREEVERYRAFEFEAVRLRGEKDEEIARLRAKLELKERNPSLDISEVKWPGEEEAEEEERLAKMLAEAEAKKEDGFEDEGAADEEVEAVQPDSDDQ</sequence>
<name>A0AAD7VDF3_QUISA</name>
<dbReference type="PANTHER" id="PTHR31744">
    <property type="entry name" value="PROTEIN CUP-SHAPED COTYLEDON 2-RELATED"/>
    <property type="match status" value="1"/>
</dbReference>
<organism evidence="7 8">
    <name type="scientific">Quillaja saponaria</name>
    <name type="common">Soap bark tree</name>
    <dbReference type="NCBI Taxonomy" id="32244"/>
    <lineage>
        <taxon>Eukaryota</taxon>
        <taxon>Viridiplantae</taxon>
        <taxon>Streptophyta</taxon>
        <taxon>Embryophyta</taxon>
        <taxon>Tracheophyta</taxon>
        <taxon>Spermatophyta</taxon>
        <taxon>Magnoliopsida</taxon>
        <taxon>eudicotyledons</taxon>
        <taxon>Gunneridae</taxon>
        <taxon>Pentapetalae</taxon>
        <taxon>rosids</taxon>
        <taxon>fabids</taxon>
        <taxon>Fabales</taxon>
        <taxon>Quillajaceae</taxon>
        <taxon>Quillaja</taxon>
    </lineage>
</organism>
<keyword evidence="3" id="KW-0804">Transcription</keyword>
<keyword evidence="8" id="KW-1185">Reference proteome</keyword>
<keyword evidence="4" id="KW-0539">Nucleus</keyword>
<dbReference type="InterPro" id="IPR036093">
    <property type="entry name" value="NAC_dom_sf"/>
</dbReference>
<feature type="region of interest" description="Disordered" evidence="5">
    <location>
        <begin position="220"/>
        <end position="273"/>
    </location>
</feature>
<dbReference type="Pfam" id="PF02365">
    <property type="entry name" value="NAM"/>
    <property type="match status" value="1"/>
</dbReference>
<dbReference type="SUPFAM" id="SSF101941">
    <property type="entry name" value="NAC domain"/>
    <property type="match status" value="1"/>
</dbReference>
<comment type="caution">
    <text evidence="7">The sequence shown here is derived from an EMBL/GenBank/DDBJ whole genome shotgun (WGS) entry which is preliminary data.</text>
</comment>
<evidence type="ECO:0000256" key="2">
    <source>
        <dbReference type="ARBA" id="ARBA00023125"/>
    </source>
</evidence>
<dbReference type="InterPro" id="IPR003441">
    <property type="entry name" value="NAC-dom"/>
</dbReference>
<evidence type="ECO:0000256" key="3">
    <source>
        <dbReference type="ARBA" id="ARBA00023163"/>
    </source>
</evidence>
<dbReference type="PROSITE" id="PS51005">
    <property type="entry name" value="NAC"/>
    <property type="match status" value="1"/>
</dbReference>
<evidence type="ECO:0000313" key="8">
    <source>
        <dbReference type="Proteomes" id="UP001163823"/>
    </source>
</evidence>
<evidence type="ECO:0000256" key="1">
    <source>
        <dbReference type="ARBA" id="ARBA00023015"/>
    </source>
</evidence>
<gene>
    <name evidence="7" type="ORF">O6P43_009623</name>
</gene>
<accession>A0AAD7VDF3</accession>
<evidence type="ECO:0000256" key="4">
    <source>
        <dbReference type="ARBA" id="ARBA00023242"/>
    </source>
</evidence>
<keyword evidence="2" id="KW-0238">DNA-binding</keyword>
<reference evidence="7" key="1">
    <citation type="journal article" date="2023" name="Science">
        <title>Elucidation of the pathway for biosynthesis of saponin adjuvants from the soapbark tree.</title>
        <authorList>
            <person name="Reed J."/>
            <person name="Orme A."/>
            <person name="El-Demerdash A."/>
            <person name="Owen C."/>
            <person name="Martin L.B.B."/>
            <person name="Misra R.C."/>
            <person name="Kikuchi S."/>
            <person name="Rejzek M."/>
            <person name="Martin A.C."/>
            <person name="Harkess A."/>
            <person name="Leebens-Mack J."/>
            <person name="Louveau T."/>
            <person name="Stephenson M.J."/>
            <person name="Osbourn A."/>
        </authorList>
    </citation>
    <scope>NUCLEOTIDE SEQUENCE</scope>
    <source>
        <strain evidence="7">S10</strain>
    </source>
</reference>
<feature type="compositionally biased region" description="Basic and acidic residues" evidence="5">
    <location>
        <begin position="237"/>
        <end position="251"/>
    </location>
</feature>
<dbReference type="EMBL" id="JARAOO010000004">
    <property type="protein sequence ID" value="KAJ7971618.1"/>
    <property type="molecule type" value="Genomic_DNA"/>
</dbReference>
<evidence type="ECO:0000256" key="5">
    <source>
        <dbReference type="SAM" id="MobiDB-lite"/>
    </source>
</evidence>
<dbReference type="GO" id="GO:0006355">
    <property type="term" value="P:regulation of DNA-templated transcription"/>
    <property type="evidence" value="ECO:0007669"/>
    <property type="project" value="InterPro"/>
</dbReference>
<dbReference type="PANTHER" id="PTHR31744:SF220">
    <property type="entry name" value="LOW QUALITY PROTEIN: NAC DOMAIN-CONTAINING PROTEIN 90-LIKE"/>
    <property type="match status" value="1"/>
</dbReference>
<feature type="compositionally biased region" description="Acidic residues" evidence="5">
    <location>
        <begin position="252"/>
        <end position="273"/>
    </location>
</feature>
<dbReference type="Proteomes" id="UP001163823">
    <property type="component" value="Chromosome 4"/>
</dbReference>
<dbReference type="AlphaFoldDB" id="A0AAD7VDF3"/>
<proteinExistence type="predicted"/>
<evidence type="ECO:0000259" key="6">
    <source>
        <dbReference type="PROSITE" id="PS51005"/>
    </source>
</evidence>
<feature type="domain" description="NAC" evidence="6">
    <location>
        <begin position="7"/>
        <end position="160"/>
    </location>
</feature>
<keyword evidence="1" id="KW-0805">Transcription regulation</keyword>
<dbReference type="GO" id="GO:0003677">
    <property type="term" value="F:DNA binding"/>
    <property type="evidence" value="ECO:0007669"/>
    <property type="project" value="UniProtKB-KW"/>
</dbReference>
<protein>
    <submittedName>
        <fullName evidence="7">NAC domain-containing protein</fullName>
    </submittedName>
</protein>
<dbReference type="Gene3D" id="2.170.150.80">
    <property type="entry name" value="NAC domain"/>
    <property type="match status" value="1"/>
</dbReference>
<evidence type="ECO:0000313" key="7">
    <source>
        <dbReference type="EMBL" id="KAJ7971618.1"/>
    </source>
</evidence>